<dbReference type="EC" id="6.3.3.2" evidence="4"/>
<dbReference type="EMBL" id="CP104778">
    <property type="protein sequence ID" value="WPC22493.1"/>
    <property type="molecule type" value="Genomic_DNA"/>
</dbReference>
<dbReference type="PANTHER" id="PTHR23407">
    <property type="entry name" value="ATPASE INHIBITOR/5-FORMYLTETRAHYDROFOLATE CYCLO-LIGASE"/>
    <property type="match status" value="1"/>
</dbReference>
<protein>
    <recommendedName>
        <fullName evidence="4">5-formyltetrahydrofolate cyclo-ligase</fullName>
        <ecNumber evidence="4">6.3.3.2</ecNumber>
    </recommendedName>
</protein>
<evidence type="ECO:0000256" key="2">
    <source>
        <dbReference type="ARBA" id="ARBA00022741"/>
    </source>
</evidence>
<comment type="catalytic activity">
    <reaction evidence="4">
        <text>(6S)-5-formyl-5,6,7,8-tetrahydrofolate + ATP = (6R)-5,10-methenyltetrahydrofolate + ADP + phosphate</text>
        <dbReference type="Rhea" id="RHEA:10488"/>
        <dbReference type="ChEBI" id="CHEBI:30616"/>
        <dbReference type="ChEBI" id="CHEBI:43474"/>
        <dbReference type="ChEBI" id="CHEBI:57455"/>
        <dbReference type="ChEBI" id="CHEBI:57457"/>
        <dbReference type="ChEBI" id="CHEBI:456216"/>
        <dbReference type="EC" id="6.3.3.2"/>
    </reaction>
</comment>
<evidence type="ECO:0000256" key="4">
    <source>
        <dbReference type="RuleBase" id="RU361279"/>
    </source>
</evidence>
<dbReference type="SUPFAM" id="SSF100950">
    <property type="entry name" value="NagB/RpiA/CoA transferase-like"/>
    <property type="match status" value="1"/>
</dbReference>
<dbReference type="NCBIfam" id="TIGR02727">
    <property type="entry name" value="MTHFS_bact"/>
    <property type="match status" value="1"/>
</dbReference>
<sequence>MQPEKKQQRQKQLVRLQAMDKKQKEQEELVLYERFFASEEWKKATTIGITLSGAVEVNTQPIIERAKTENKIILVPKTLPKWQMAFRKLDSETQLIKSKFGILEPDNGSDVPKSQIDLIVVPGLGFADEGNFRLGFGGGYYDRFLSDYLGETVSLVLSVQHFNKAVWPVERHDIKIKKLFNSEA</sequence>
<keyword evidence="4" id="KW-0479">Metal-binding</keyword>
<keyword evidence="3 4" id="KW-0067">ATP-binding</keyword>
<dbReference type="Gene3D" id="3.40.50.10420">
    <property type="entry name" value="NagB/RpiA/CoA transferase-like"/>
    <property type="match status" value="1"/>
</dbReference>
<name>A0ABZ0Q673_9LACO</name>
<keyword evidence="6" id="KW-1185">Reference proteome</keyword>
<dbReference type="InterPro" id="IPR002698">
    <property type="entry name" value="FTHF_cligase"/>
</dbReference>
<comment type="similarity">
    <text evidence="1 4">Belongs to the 5-formyltetrahydrofolate cyclo-ligase family.</text>
</comment>
<dbReference type="InterPro" id="IPR037171">
    <property type="entry name" value="NagB/RpiA_transferase-like"/>
</dbReference>
<dbReference type="PANTHER" id="PTHR23407:SF1">
    <property type="entry name" value="5-FORMYLTETRAHYDROFOLATE CYCLO-LIGASE"/>
    <property type="match status" value="1"/>
</dbReference>
<dbReference type="Proteomes" id="UP001302696">
    <property type="component" value="Chromosome"/>
</dbReference>
<proteinExistence type="inferred from homology"/>
<keyword evidence="4" id="KW-0460">Magnesium</keyword>
<keyword evidence="2 4" id="KW-0547">Nucleotide-binding</keyword>
<evidence type="ECO:0000313" key="6">
    <source>
        <dbReference type="Proteomes" id="UP001302696"/>
    </source>
</evidence>
<evidence type="ECO:0000256" key="3">
    <source>
        <dbReference type="ARBA" id="ARBA00022840"/>
    </source>
</evidence>
<dbReference type="Pfam" id="PF01812">
    <property type="entry name" value="5-FTHF_cyc-lig"/>
    <property type="match status" value="1"/>
</dbReference>
<reference evidence="6" key="1">
    <citation type="submission" date="2024-06" db="EMBL/GenBank/DDBJ databases">
        <authorList>
            <person name="Chang H.C."/>
            <person name="Mun S.Y."/>
        </authorList>
    </citation>
    <scope>NUCLEOTIDE SEQUENCE [LARGE SCALE GENOMIC DNA]</scope>
    <source>
        <strain evidence="6">KT1</strain>
    </source>
</reference>
<gene>
    <name evidence="5" type="ORF">N6G96_04710</name>
</gene>
<dbReference type="RefSeq" id="WP_231908589.1">
    <property type="nucleotide sequence ID" value="NZ_BBIM01000024.1"/>
</dbReference>
<dbReference type="InterPro" id="IPR024185">
    <property type="entry name" value="FTHF_cligase-like_sf"/>
</dbReference>
<dbReference type="GO" id="GO:0030272">
    <property type="term" value="F:5-formyltetrahydrofolate cyclo-ligase activity"/>
    <property type="evidence" value="ECO:0007669"/>
    <property type="project" value="UniProtKB-EC"/>
</dbReference>
<dbReference type="PIRSF" id="PIRSF006806">
    <property type="entry name" value="FTHF_cligase"/>
    <property type="match status" value="1"/>
</dbReference>
<organism evidence="5 6">
    <name type="scientific">Pediococcus inopinatus</name>
    <dbReference type="NCBI Taxonomy" id="114090"/>
    <lineage>
        <taxon>Bacteria</taxon>
        <taxon>Bacillati</taxon>
        <taxon>Bacillota</taxon>
        <taxon>Bacilli</taxon>
        <taxon>Lactobacillales</taxon>
        <taxon>Lactobacillaceae</taxon>
        <taxon>Pediococcus</taxon>
    </lineage>
</organism>
<accession>A0ABZ0Q673</accession>
<comment type="cofactor">
    <cofactor evidence="4">
        <name>Mg(2+)</name>
        <dbReference type="ChEBI" id="CHEBI:18420"/>
    </cofactor>
</comment>
<evidence type="ECO:0000313" key="5">
    <source>
        <dbReference type="EMBL" id="WPC22493.1"/>
    </source>
</evidence>
<evidence type="ECO:0000256" key="1">
    <source>
        <dbReference type="ARBA" id="ARBA00010638"/>
    </source>
</evidence>
<keyword evidence="5" id="KW-0436">Ligase</keyword>